<dbReference type="PROSITE" id="PS51831">
    <property type="entry name" value="HD"/>
    <property type="match status" value="1"/>
</dbReference>
<comment type="similarity">
    <text evidence="11">Belongs to the tRNA nucleotidyltransferase/poly(A) polymerase family. Bacterial CCA-adding enzyme type 1 subfamily.</text>
</comment>
<keyword evidence="9 11" id="KW-0460">Magnesium</keyword>
<evidence type="ECO:0000256" key="2">
    <source>
        <dbReference type="ARBA" id="ARBA00022679"/>
    </source>
</evidence>
<dbReference type="InterPro" id="IPR006674">
    <property type="entry name" value="HD_domain"/>
</dbReference>
<dbReference type="SUPFAM" id="SSF81301">
    <property type="entry name" value="Nucleotidyltransferase"/>
    <property type="match status" value="1"/>
</dbReference>
<feature type="binding site" evidence="11">
    <location>
        <position position="140"/>
    </location>
    <ligand>
        <name>CTP</name>
        <dbReference type="ChEBI" id="CHEBI:37563"/>
    </ligand>
</feature>
<dbReference type="PANTHER" id="PTHR47545">
    <property type="entry name" value="MULTIFUNCTIONAL CCA PROTEIN"/>
    <property type="match status" value="1"/>
</dbReference>
<evidence type="ECO:0000313" key="14">
    <source>
        <dbReference type="Proteomes" id="UP000672097"/>
    </source>
</evidence>
<dbReference type="Proteomes" id="UP000672097">
    <property type="component" value="Unassembled WGS sequence"/>
</dbReference>
<comment type="domain">
    <text evidence="11">Comprises two domains: an N-terminal domain containing the nucleotidyltransferase activity and a C-terminal HD domain associated with both phosphodiesterase and phosphatase activities.</text>
</comment>
<sequence length="407" mass="44543">MKCYVVGGAVRDALLGRAVHDRDWVVVGSSPQAMLDAGFVAVGKDFPVFLHPQTHEEYALARTERKTAPGYHGFAVHAAPDVTLEQDLQRRDLTINAMAQDADGQVIDPYGGQADLQQRVLRHIGPAFAEDPVRILRLARFAARLTDFSVAPETLHLMQQMVASGEVDALVPERVWQELSRGLMEARPSRMLQVLRDCGALARLWPELDALWGVPQPPLHHPEVDCGVHTLMVVDMAARLDAPLPVRFAALCHDLGKGSTPPAEWPRHIAHEARSERLTRQAAQRLKVPTDCGELAVMVAREHTNIHRATELSAAALLRLIERCDAFRRRERFEQALLACEADARGRLGFDDAAYPSRPRLLKALAVLDAVDTAAVAADALARGVRGPGVGQALQRAREAALSAANV</sequence>
<evidence type="ECO:0000256" key="11">
    <source>
        <dbReference type="HAMAP-Rule" id="MF_01261"/>
    </source>
</evidence>
<dbReference type="HAMAP" id="MF_01261">
    <property type="entry name" value="CCA_bact_type1"/>
    <property type="match status" value="1"/>
</dbReference>
<keyword evidence="8 11" id="KW-0067">ATP-binding</keyword>
<feature type="binding site" evidence="11">
    <location>
        <position position="137"/>
    </location>
    <ligand>
        <name>ATP</name>
        <dbReference type="ChEBI" id="CHEBI:30616"/>
    </ligand>
</feature>
<feature type="binding site" evidence="11">
    <location>
        <position position="21"/>
    </location>
    <ligand>
        <name>Mg(2+)</name>
        <dbReference type="ChEBI" id="CHEBI:18420"/>
    </ligand>
</feature>
<dbReference type="InterPro" id="IPR032828">
    <property type="entry name" value="PolyA_RNA-bd"/>
</dbReference>
<keyword evidence="11" id="KW-0511">Multifunctional enzyme</keyword>
<comment type="miscellaneous">
    <text evidence="11">A single active site specifically recognizes both ATP and CTP and is responsible for their addition.</text>
</comment>
<dbReference type="InterPro" id="IPR043519">
    <property type="entry name" value="NT_sf"/>
</dbReference>
<evidence type="ECO:0000256" key="6">
    <source>
        <dbReference type="ARBA" id="ARBA00022741"/>
    </source>
</evidence>
<accession>A0ABS5DZK2</accession>
<keyword evidence="7 11" id="KW-0692">RNA repair</keyword>
<dbReference type="Pfam" id="PF12627">
    <property type="entry name" value="PolyA_pol_RNAbd"/>
    <property type="match status" value="1"/>
</dbReference>
<feature type="binding site" evidence="11">
    <location>
        <position position="140"/>
    </location>
    <ligand>
        <name>ATP</name>
        <dbReference type="ChEBI" id="CHEBI:30616"/>
    </ligand>
</feature>
<feature type="binding site" evidence="11">
    <location>
        <position position="23"/>
    </location>
    <ligand>
        <name>Mg(2+)</name>
        <dbReference type="ChEBI" id="CHEBI:18420"/>
    </ligand>
</feature>
<keyword evidence="1 11" id="KW-0533">Nickel</keyword>
<evidence type="ECO:0000256" key="7">
    <source>
        <dbReference type="ARBA" id="ARBA00022800"/>
    </source>
</evidence>
<comment type="caution">
    <text evidence="13">The sequence shown here is derived from an EMBL/GenBank/DDBJ whole genome shotgun (WGS) entry which is preliminary data.</text>
</comment>
<dbReference type="Gene3D" id="1.10.3090.10">
    <property type="entry name" value="cca-adding enzyme, domain 2"/>
    <property type="match status" value="1"/>
</dbReference>
<dbReference type="InterPro" id="IPR050124">
    <property type="entry name" value="tRNA_CCA-adding_enzyme"/>
</dbReference>
<feature type="binding site" evidence="11">
    <location>
        <position position="91"/>
    </location>
    <ligand>
        <name>CTP</name>
        <dbReference type="ChEBI" id="CHEBI:37563"/>
    </ligand>
</feature>
<gene>
    <name evidence="11" type="primary">cca</name>
    <name evidence="13" type="ORF">KAK11_14710</name>
</gene>
<reference evidence="13 14" key="1">
    <citation type="submission" date="2021-04" db="EMBL/GenBank/DDBJ databases">
        <title>The genome sequence of type strain Ideonella paludis KCTC 32238.</title>
        <authorList>
            <person name="Liu Y."/>
        </authorList>
    </citation>
    <scope>NUCLEOTIDE SEQUENCE [LARGE SCALE GENOMIC DNA]</scope>
    <source>
        <strain evidence="13 14">KCTC 32238</strain>
    </source>
</reference>
<dbReference type="PIRSF" id="PIRSF000813">
    <property type="entry name" value="CCA_bact"/>
    <property type="match status" value="1"/>
</dbReference>
<keyword evidence="10 11" id="KW-0694">RNA-binding</keyword>
<dbReference type="RefSeq" id="WP_210809945.1">
    <property type="nucleotide sequence ID" value="NZ_JAGQDG010000005.1"/>
</dbReference>
<comment type="subunit">
    <text evidence="11">Monomer. Can also form homodimers and oligomers.</text>
</comment>
<dbReference type="InterPro" id="IPR002646">
    <property type="entry name" value="PolA_pol_head_dom"/>
</dbReference>
<dbReference type="HAMAP" id="MF_01262">
    <property type="entry name" value="CCA_bact_type2"/>
    <property type="match status" value="1"/>
</dbReference>
<dbReference type="CDD" id="cd05398">
    <property type="entry name" value="NT_ClassII-CCAase"/>
    <property type="match status" value="1"/>
</dbReference>
<feature type="binding site" evidence="11">
    <location>
        <position position="11"/>
    </location>
    <ligand>
        <name>CTP</name>
        <dbReference type="ChEBI" id="CHEBI:37563"/>
    </ligand>
</feature>
<comment type="catalytic activity">
    <reaction evidence="11">
        <text>a tRNA precursor + 2 CTP + ATP = a tRNA with a 3' CCA end + 3 diphosphate</text>
        <dbReference type="Rhea" id="RHEA:14433"/>
        <dbReference type="Rhea" id="RHEA-COMP:10465"/>
        <dbReference type="Rhea" id="RHEA-COMP:10468"/>
        <dbReference type="ChEBI" id="CHEBI:30616"/>
        <dbReference type="ChEBI" id="CHEBI:33019"/>
        <dbReference type="ChEBI" id="CHEBI:37563"/>
        <dbReference type="ChEBI" id="CHEBI:74896"/>
        <dbReference type="ChEBI" id="CHEBI:83071"/>
        <dbReference type="EC" id="2.7.7.72"/>
    </reaction>
</comment>
<feature type="binding site" evidence="11">
    <location>
        <position position="91"/>
    </location>
    <ligand>
        <name>ATP</name>
        <dbReference type="ChEBI" id="CHEBI:30616"/>
    </ligand>
</feature>
<dbReference type="EC" id="3.1.4.-" evidence="11"/>
<comment type="cofactor">
    <cofactor evidence="11">
        <name>Ni(2+)</name>
        <dbReference type="ChEBI" id="CHEBI:49786"/>
    </cofactor>
    <text evidence="11">Nickel for phosphatase activity.</text>
</comment>
<dbReference type="InterPro" id="IPR003607">
    <property type="entry name" value="HD/PDEase_dom"/>
</dbReference>
<comment type="function">
    <text evidence="11">Catalyzes the addition and repair of the essential 3'-terminal CCA sequence in tRNAs without using a nucleic acid template. Adds these three nucleotides in the order of C, C, and A to the tRNA nucleotide-73, using CTP and ATP as substrates and producing inorganic pyrophosphate. tRNA 3'-terminal CCA addition is required both for tRNA processing and repair. Also involved in tRNA surveillance by mediating tandem CCA addition to generate a CCACCA at the 3' terminus of unstable tRNAs. While stable tRNAs receive only 3'-terminal CCA, unstable tRNAs are marked with CCACCA and rapidly degraded.</text>
</comment>
<dbReference type="NCBIfam" id="NF008137">
    <property type="entry name" value="PRK10885.1"/>
    <property type="match status" value="1"/>
</dbReference>
<comment type="catalytic activity">
    <reaction evidence="11">
        <text>a tRNA with a 3' CCA end + 2 CTP + ATP = a tRNA with a 3' CCACCA end + 3 diphosphate</text>
        <dbReference type="Rhea" id="RHEA:76235"/>
        <dbReference type="Rhea" id="RHEA-COMP:10468"/>
        <dbReference type="Rhea" id="RHEA-COMP:18655"/>
        <dbReference type="ChEBI" id="CHEBI:30616"/>
        <dbReference type="ChEBI" id="CHEBI:33019"/>
        <dbReference type="ChEBI" id="CHEBI:37563"/>
        <dbReference type="ChEBI" id="CHEBI:83071"/>
        <dbReference type="ChEBI" id="CHEBI:195187"/>
    </reaction>
</comment>
<feature type="binding site" evidence="11">
    <location>
        <position position="8"/>
    </location>
    <ligand>
        <name>CTP</name>
        <dbReference type="ChEBI" id="CHEBI:37563"/>
    </ligand>
</feature>
<keyword evidence="4 11" id="KW-0548">Nucleotidyltransferase</keyword>
<name>A0ABS5DZK2_9BURK</name>
<evidence type="ECO:0000256" key="8">
    <source>
        <dbReference type="ARBA" id="ARBA00022840"/>
    </source>
</evidence>
<dbReference type="Gene3D" id="3.30.460.10">
    <property type="entry name" value="Beta Polymerase, domain 2"/>
    <property type="match status" value="1"/>
</dbReference>
<feature type="domain" description="HD" evidence="12">
    <location>
        <begin position="226"/>
        <end position="327"/>
    </location>
</feature>
<keyword evidence="2 11" id="KW-0808">Transferase</keyword>
<evidence type="ECO:0000256" key="3">
    <source>
        <dbReference type="ARBA" id="ARBA00022694"/>
    </source>
</evidence>
<comment type="cofactor">
    <cofactor evidence="11">
        <name>Mg(2+)</name>
        <dbReference type="ChEBI" id="CHEBI:18420"/>
    </cofactor>
    <text evidence="11">Magnesium is required for nucleotidyltransferase activity.</text>
</comment>
<evidence type="ECO:0000256" key="4">
    <source>
        <dbReference type="ARBA" id="ARBA00022695"/>
    </source>
</evidence>
<dbReference type="EC" id="2.7.7.72" evidence="11"/>
<keyword evidence="3 11" id="KW-0819">tRNA processing</keyword>
<organism evidence="13 14">
    <name type="scientific">Ideonella paludis</name>
    <dbReference type="NCBI Taxonomy" id="1233411"/>
    <lineage>
        <taxon>Bacteria</taxon>
        <taxon>Pseudomonadati</taxon>
        <taxon>Pseudomonadota</taxon>
        <taxon>Betaproteobacteria</taxon>
        <taxon>Burkholderiales</taxon>
        <taxon>Sphaerotilaceae</taxon>
        <taxon>Ideonella</taxon>
    </lineage>
</organism>
<keyword evidence="5 11" id="KW-0479">Metal-binding</keyword>
<dbReference type="PANTHER" id="PTHR47545:SF1">
    <property type="entry name" value="MULTIFUNCTIONAL CCA PROTEIN"/>
    <property type="match status" value="1"/>
</dbReference>
<dbReference type="Pfam" id="PF01966">
    <property type="entry name" value="HD"/>
    <property type="match status" value="1"/>
</dbReference>
<evidence type="ECO:0000256" key="5">
    <source>
        <dbReference type="ARBA" id="ARBA00022723"/>
    </source>
</evidence>
<proteinExistence type="inferred from homology"/>
<dbReference type="InterPro" id="IPR012006">
    <property type="entry name" value="CCA_bact"/>
</dbReference>
<evidence type="ECO:0000256" key="9">
    <source>
        <dbReference type="ARBA" id="ARBA00022842"/>
    </source>
</evidence>
<evidence type="ECO:0000256" key="1">
    <source>
        <dbReference type="ARBA" id="ARBA00022596"/>
    </source>
</evidence>
<protein>
    <recommendedName>
        <fullName evidence="11">Multifunctional CCA protein</fullName>
    </recommendedName>
    <domain>
        <recommendedName>
            <fullName evidence="11">CCA-adding enzyme</fullName>
            <ecNumber evidence="11">2.7.7.72</ecNumber>
        </recommendedName>
        <alternativeName>
            <fullName evidence="11">CCA tRNA nucleotidyltransferase</fullName>
        </alternativeName>
        <alternativeName>
            <fullName evidence="11">tRNA CCA-pyrophosphorylase</fullName>
        </alternativeName>
        <alternativeName>
            <fullName evidence="11">tRNA adenylyl-/cytidylyl-transferase</fullName>
        </alternativeName>
        <alternativeName>
            <fullName evidence="11">tRNA nucleotidyltransferase</fullName>
        </alternativeName>
        <alternativeName>
            <fullName evidence="11">tRNA-NT</fullName>
        </alternativeName>
    </domain>
    <domain>
        <recommendedName>
            <fullName evidence="11">2'-nucleotidase</fullName>
            <ecNumber evidence="11">3.1.3.-</ecNumber>
        </recommendedName>
    </domain>
    <domain>
        <recommendedName>
            <fullName evidence="11">2',3'-cyclic phosphodiesterase</fullName>
            <ecNumber evidence="11">3.1.4.-</ecNumber>
        </recommendedName>
    </domain>
    <domain>
        <recommendedName>
            <fullName evidence="11">Phosphatase</fullName>
        </recommendedName>
    </domain>
</protein>
<dbReference type="Pfam" id="PF01743">
    <property type="entry name" value="PolyA_pol"/>
    <property type="match status" value="1"/>
</dbReference>
<feature type="binding site" evidence="11">
    <location>
        <position position="137"/>
    </location>
    <ligand>
        <name>CTP</name>
        <dbReference type="ChEBI" id="CHEBI:37563"/>
    </ligand>
</feature>
<dbReference type="GO" id="GO:0004810">
    <property type="term" value="F:CCA tRNA nucleotidyltransferase activity"/>
    <property type="evidence" value="ECO:0007669"/>
    <property type="project" value="UniProtKB-EC"/>
</dbReference>
<keyword evidence="11 13" id="KW-0378">Hydrolase</keyword>
<evidence type="ECO:0000256" key="10">
    <source>
        <dbReference type="ARBA" id="ARBA00022884"/>
    </source>
</evidence>
<feature type="binding site" evidence="11">
    <location>
        <position position="8"/>
    </location>
    <ligand>
        <name>ATP</name>
        <dbReference type="ChEBI" id="CHEBI:30616"/>
    </ligand>
</feature>
<keyword evidence="14" id="KW-1185">Reference proteome</keyword>
<dbReference type="SUPFAM" id="SSF81891">
    <property type="entry name" value="Poly A polymerase C-terminal region-like"/>
    <property type="match status" value="1"/>
</dbReference>
<dbReference type="EC" id="3.1.3.-" evidence="11"/>
<dbReference type="EMBL" id="JAGQDG010000005">
    <property type="protein sequence ID" value="MBQ0936586.1"/>
    <property type="molecule type" value="Genomic_DNA"/>
</dbReference>
<dbReference type="CDD" id="cd00077">
    <property type="entry name" value="HDc"/>
    <property type="match status" value="1"/>
</dbReference>
<keyword evidence="6 11" id="KW-0547">Nucleotide-binding</keyword>
<evidence type="ECO:0000259" key="12">
    <source>
        <dbReference type="PROSITE" id="PS51831"/>
    </source>
</evidence>
<dbReference type="GO" id="GO:0016787">
    <property type="term" value="F:hydrolase activity"/>
    <property type="evidence" value="ECO:0007669"/>
    <property type="project" value="UniProtKB-KW"/>
</dbReference>
<feature type="binding site" evidence="11">
    <location>
        <position position="11"/>
    </location>
    <ligand>
        <name>ATP</name>
        <dbReference type="ChEBI" id="CHEBI:30616"/>
    </ligand>
</feature>
<evidence type="ECO:0000313" key="13">
    <source>
        <dbReference type="EMBL" id="MBQ0936586.1"/>
    </source>
</evidence>